<keyword evidence="2" id="KW-1185">Reference proteome</keyword>
<evidence type="ECO:0000313" key="2">
    <source>
        <dbReference type="Proteomes" id="UP000276133"/>
    </source>
</evidence>
<sequence length="165" mass="19103">MSQNFDLGKILDSCCNKRKQNGDFFTTEKKKRSNCQLKINFENICFLEKCCKTEIKCIEEKYSVRIDFNSDKENSYISIEQSGSDTTLKSEIESEINDLIEQKIQKTFLCSPIPGSNYLVANQSFIKVIQDLENQNSAIVEYELNHEQDAWNYEKAEAEINSIIL</sequence>
<proteinExistence type="predicted"/>
<reference evidence="1 2" key="1">
    <citation type="journal article" date="2018" name="Sci. Rep.">
        <title>Genomic signatures of local adaptation to the degree of environmental predictability in rotifers.</title>
        <authorList>
            <person name="Franch-Gras L."/>
            <person name="Hahn C."/>
            <person name="Garcia-Roger E.M."/>
            <person name="Carmona M.J."/>
            <person name="Serra M."/>
            <person name="Gomez A."/>
        </authorList>
    </citation>
    <scope>NUCLEOTIDE SEQUENCE [LARGE SCALE GENOMIC DNA]</scope>
    <source>
        <strain evidence="1">HYR1</strain>
    </source>
</reference>
<gene>
    <name evidence="1" type="ORF">BpHYR1_002775</name>
</gene>
<protein>
    <submittedName>
        <fullName evidence="1">Uncharacterized protein</fullName>
    </submittedName>
</protein>
<dbReference type="EMBL" id="REGN01000537">
    <property type="protein sequence ID" value="RNA41173.1"/>
    <property type="molecule type" value="Genomic_DNA"/>
</dbReference>
<accession>A0A3M7SZD4</accession>
<dbReference type="AlphaFoldDB" id="A0A3M7SZD4"/>
<dbReference type="Proteomes" id="UP000276133">
    <property type="component" value="Unassembled WGS sequence"/>
</dbReference>
<name>A0A3M7SZD4_BRAPC</name>
<comment type="caution">
    <text evidence="1">The sequence shown here is derived from an EMBL/GenBank/DDBJ whole genome shotgun (WGS) entry which is preliminary data.</text>
</comment>
<evidence type="ECO:0000313" key="1">
    <source>
        <dbReference type="EMBL" id="RNA41173.1"/>
    </source>
</evidence>
<organism evidence="1 2">
    <name type="scientific">Brachionus plicatilis</name>
    <name type="common">Marine rotifer</name>
    <name type="synonym">Brachionus muelleri</name>
    <dbReference type="NCBI Taxonomy" id="10195"/>
    <lineage>
        <taxon>Eukaryota</taxon>
        <taxon>Metazoa</taxon>
        <taxon>Spiralia</taxon>
        <taxon>Gnathifera</taxon>
        <taxon>Rotifera</taxon>
        <taxon>Eurotatoria</taxon>
        <taxon>Monogononta</taxon>
        <taxon>Pseudotrocha</taxon>
        <taxon>Ploima</taxon>
        <taxon>Brachionidae</taxon>
        <taxon>Brachionus</taxon>
    </lineage>
</organism>